<organism evidence="3">
    <name type="scientific">freshwater metagenome</name>
    <dbReference type="NCBI Taxonomy" id="449393"/>
    <lineage>
        <taxon>unclassified sequences</taxon>
        <taxon>metagenomes</taxon>
        <taxon>ecological metagenomes</taxon>
    </lineage>
</organism>
<proteinExistence type="predicted"/>
<dbReference type="Pfam" id="PF22802">
    <property type="entry name" value="RsiG"/>
    <property type="match status" value="1"/>
</dbReference>
<name>A0A6J7G2Y2_9ZZZZ</name>
<feature type="region of interest" description="Disordered" evidence="1">
    <location>
        <begin position="79"/>
        <end position="102"/>
    </location>
</feature>
<protein>
    <submittedName>
        <fullName evidence="3">Unannotated protein</fullName>
    </submittedName>
</protein>
<dbReference type="AlphaFoldDB" id="A0A6J7G2Y2"/>
<evidence type="ECO:0000313" key="3">
    <source>
        <dbReference type="EMBL" id="CAB4902421.1"/>
    </source>
</evidence>
<gene>
    <name evidence="3" type="ORF">UFOPK3564_00654</name>
</gene>
<dbReference type="EMBL" id="CAFBMK010000024">
    <property type="protein sequence ID" value="CAB4902421.1"/>
    <property type="molecule type" value="Genomic_DNA"/>
</dbReference>
<dbReference type="InterPro" id="IPR055209">
    <property type="entry name" value="RsiG-like_dom"/>
</dbReference>
<evidence type="ECO:0000259" key="2">
    <source>
        <dbReference type="Pfam" id="PF22802"/>
    </source>
</evidence>
<reference evidence="3" key="1">
    <citation type="submission" date="2020-05" db="EMBL/GenBank/DDBJ databases">
        <authorList>
            <person name="Chiriac C."/>
            <person name="Salcher M."/>
            <person name="Ghai R."/>
            <person name="Kavagutti S V."/>
        </authorList>
    </citation>
    <scope>NUCLEOTIDE SEQUENCE</scope>
</reference>
<sequence>MDDTFPDLGSLPDEELKAIIDRLTAEETEVSYRRRILHGQIDILRAELVSRLRLRHDEGGTVIHGSDVDRLTEILSGRVGGLRPVPDEEPAVPRDEGEDAPA</sequence>
<feature type="domain" description="RsiG-like" evidence="2">
    <location>
        <begin position="3"/>
        <end position="75"/>
    </location>
</feature>
<accession>A0A6J7G2Y2</accession>
<evidence type="ECO:0000256" key="1">
    <source>
        <dbReference type="SAM" id="MobiDB-lite"/>
    </source>
</evidence>